<dbReference type="EMBL" id="AOGK01000017">
    <property type="protein sequence ID" value="MDG5977181.1"/>
    <property type="molecule type" value="Genomic_DNA"/>
</dbReference>
<dbReference type="Proteomes" id="UP001152876">
    <property type="component" value="Unassembled WGS sequence"/>
</dbReference>
<dbReference type="OrthoDB" id="2542372at2"/>
<comment type="caution">
    <text evidence="2">The sequence shown here is derived from an EMBL/GenBank/DDBJ whole genome shotgun (WGS) entry which is preliminary data.</text>
</comment>
<keyword evidence="1" id="KW-0472">Membrane</keyword>
<feature type="transmembrane region" description="Helical" evidence="1">
    <location>
        <begin position="183"/>
        <end position="203"/>
    </location>
</feature>
<sequence>MIHRPHLKHWFHTASTLLAVAGAAFVVLKIAEHSAQIDVSHFGASTWGALTLLMIAYGASNAFLARAWWQLLNYLELQAPWPWALKTYGVSQINKYIPGNIFHLAGRQALGMSAGMAARPLAQSALWELVMLALLGLLYGALATPLGWPHMPAAAAIVLWASLLTCGYVALRRLGARPLAQAMCWQASFLMMSGAVFIAVLLMSSQTSAVAYSALPSVCGAYVLAWLAGLVTPGAPAGVGVREAVLLLLLGGLFTPADLLVAVVLGRVVTASGDLLFYLYALSTRTKAHDHA</sequence>
<reference evidence="2" key="1">
    <citation type="submission" date="2013-01" db="EMBL/GenBank/DDBJ databases">
        <title>Genome draft of Hydrogenophaga taeniospiralis 2K1.</title>
        <authorList>
            <person name="Gomila M."/>
            <person name="Lalucat J."/>
        </authorList>
    </citation>
    <scope>NUCLEOTIDE SEQUENCE</scope>
    <source>
        <strain evidence="2">CCUG 15921</strain>
    </source>
</reference>
<keyword evidence="3" id="KW-1185">Reference proteome</keyword>
<evidence type="ECO:0000313" key="3">
    <source>
        <dbReference type="Proteomes" id="UP001152876"/>
    </source>
</evidence>
<proteinExistence type="predicted"/>
<dbReference type="AlphaFoldDB" id="A0A9X4NVL8"/>
<evidence type="ECO:0000256" key="1">
    <source>
        <dbReference type="SAM" id="Phobius"/>
    </source>
</evidence>
<protein>
    <submittedName>
        <fullName evidence="2">Uncharacterized protein</fullName>
    </submittedName>
</protein>
<keyword evidence="1" id="KW-1133">Transmembrane helix</keyword>
<feature type="transmembrane region" description="Helical" evidence="1">
    <location>
        <begin position="209"/>
        <end position="232"/>
    </location>
</feature>
<keyword evidence="1" id="KW-0812">Transmembrane</keyword>
<gene>
    <name evidence="2" type="ORF">H010_18108</name>
</gene>
<feature type="transmembrane region" description="Helical" evidence="1">
    <location>
        <begin position="244"/>
        <end position="269"/>
    </location>
</feature>
<feature type="transmembrane region" description="Helical" evidence="1">
    <location>
        <begin position="126"/>
        <end position="147"/>
    </location>
</feature>
<dbReference type="RefSeq" id="WP_068175326.1">
    <property type="nucleotide sequence ID" value="NZ_AOGK01000017.1"/>
</dbReference>
<feature type="transmembrane region" description="Helical" evidence="1">
    <location>
        <begin position="45"/>
        <end position="64"/>
    </location>
</feature>
<evidence type="ECO:0000313" key="2">
    <source>
        <dbReference type="EMBL" id="MDG5977181.1"/>
    </source>
</evidence>
<accession>A0A9X4NVL8</accession>
<name>A0A9X4NVL8_9BURK</name>
<organism evidence="2 3">
    <name type="scientific">Hydrogenophaga taeniospiralis CCUG 15921</name>
    <dbReference type="NCBI Taxonomy" id="1281780"/>
    <lineage>
        <taxon>Bacteria</taxon>
        <taxon>Pseudomonadati</taxon>
        <taxon>Pseudomonadota</taxon>
        <taxon>Betaproteobacteria</taxon>
        <taxon>Burkholderiales</taxon>
        <taxon>Comamonadaceae</taxon>
        <taxon>Hydrogenophaga</taxon>
    </lineage>
</organism>
<feature type="transmembrane region" description="Helical" evidence="1">
    <location>
        <begin position="153"/>
        <end position="171"/>
    </location>
</feature>